<accession>A0A2M3Z4M2</accession>
<keyword evidence="1" id="KW-0472">Membrane</keyword>
<evidence type="ECO:0000313" key="2">
    <source>
        <dbReference type="EMBL" id="MBW23464.1"/>
    </source>
</evidence>
<reference evidence="2" key="1">
    <citation type="submission" date="2018-01" db="EMBL/GenBank/DDBJ databases">
        <title>An insight into the sialome of Amazonian anophelines.</title>
        <authorList>
            <person name="Ribeiro J.M."/>
            <person name="Scarpassa V."/>
            <person name="Calvo E."/>
        </authorList>
    </citation>
    <scope>NUCLEOTIDE SEQUENCE</scope>
    <source>
        <tissue evidence="2">Salivary glands</tissue>
    </source>
</reference>
<keyword evidence="1" id="KW-0812">Transmembrane</keyword>
<evidence type="ECO:0000256" key="1">
    <source>
        <dbReference type="SAM" id="Phobius"/>
    </source>
</evidence>
<keyword evidence="1" id="KW-1133">Transmembrane helix</keyword>
<organism evidence="2">
    <name type="scientific">Anopheles braziliensis</name>
    <dbReference type="NCBI Taxonomy" id="58242"/>
    <lineage>
        <taxon>Eukaryota</taxon>
        <taxon>Metazoa</taxon>
        <taxon>Ecdysozoa</taxon>
        <taxon>Arthropoda</taxon>
        <taxon>Hexapoda</taxon>
        <taxon>Insecta</taxon>
        <taxon>Pterygota</taxon>
        <taxon>Neoptera</taxon>
        <taxon>Endopterygota</taxon>
        <taxon>Diptera</taxon>
        <taxon>Nematocera</taxon>
        <taxon>Culicoidea</taxon>
        <taxon>Culicidae</taxon>
        <taxon>Anophelinae</taxon>
        <taxon>Anopheles</taxon>
    </lineage>
</organism>
<name>A0A2M3Z4M2_9DIPT</name>
<protein>
    <submittedName>
        <fullName evidence="2">Uncharacterized protein</fullName>
    </submittedName>
</protein>
<sequence>MCMYMRVFLCMCFNEKLLTRTHSVHIIYNHVFIYPCTHAHYKSAFPNHPLCGQCQAFYAIICHSYSFQLFSDVLNWPIDDIFSCLYICVCVCVCMCCACMYVYVCVPPCVWFITPTLIWFLITEFKF</sequence>
<feature type="transmembrane region" description="Helical" evidence="1">
    <location>
        <begin position="100"/>
        <end position="122"/>
    </location>
</feature>
<proteinExistence type="predicted"/>
<dbReference type="AlphaFoldDB" id="A0A2M3Z4M2"/>
<dbReference type="EMBL" id="GGFM01002713">
    <property type="protein sequence ID" value="MBW23464.1"/>
    <property type="molecule type" value="Transcribed_RNA"/>
</dbReference>